<dbReference type="HOGENOM" id="CLU_169726_0_0_11"/>
<keyword evidence="2" id="KW-1185">Reference proteome</keyword>
<dbReference type="eggNOG" id="ENOG50330EJ">
    <property type="taxonomic scope" value="Bacteria"/>
</dbReference>
<organism evidence="1 2">
    <name type="scientific">Streptomyces pristinaespiralis (strain ATCC 25486 / DSM 40338 / CBS 914.69 / JCM 4507 / KCC S-0507 / NBRC 13074 / NRRL 2958 / 5647)</name>
    <dbReference type="NCBI Taxonomy" id="457429"/>
    <lineage>
        <taxon>Bacteria</taxon>
        <taxon>Bacillati</taxon>
        <taxon>Actinomycetota</taxon>
        <taxon>Actinomycetes</taxon>
        <taxon>Kitasatosporales</taxon>
        <taxon>Streptomycetaceae</taxon>
        <taxon>Streptomyces</taxon>
    </lineage>
</organism>
<reference evidence="2" key="2">
    <citation type="submission" date="2009-10" db="EMBL/GenBank/DDBJ databases">
        <title>The genome sequence of Streptomyces pristinaespiralis strain ATCC 25486.</title>
        <authorList>
            <consortium name="The Broad Institute Genome Sequencing Platform"/>
            <consortium name="Broad Institute Microbial Sequencing Center"/>
            <person name="Fischbach M."/>
            <person name="Godfrey P."/>
            <person name="Ward D."/>
            <person name="Young S."/>
            <person name="Zeng Q."/>
            <person name="Koehrsen M."/>
            <person name="Alvarado L."/>
            <person name="Berlin A.M."/>
            <person name="Bochicchio J."/>
            <person name="Borenstein D."/>
            <person name="Chapman S.B."/>
            <person name="Chen Z."/>
            <person name="Engels R."/>
            <person name="Freedman E."/>
            <person name="Gellesch M."/>
            <person name="Goldberg J."/>
            <person name="Griggs A."/>
            <person name="Gujja S."/>
            <person name="Heilman E.R."/>
            <person name="Heiman D.I."/>
            <person name="Hepburn T.A."/>
            <person name="Howarth C."/>
            <person name="Jen D."/>
            <person name="Larson L."/>
            <person name="Lewis B."/>
            <person name="Mehta T."/>
            <person name="Park D."/>
            <person name="Pearson M."/>
            <person name="Richards J."/>
            <person name="Roberts A."/>
            <person name="Saif S."/>
            <person name="Shea T.D."/>
            <person name="Shenoy N."/>
            <person name="Sisk P."/>
            <person name="Stolte C."/>
            <person name="Sykes S.N."/>
            <person name="Thomson T."/>
            <person name="Walk T."/>
            <person name="White J."/>
            <person name="Yandava C."/>
            <person name="Straight P."/>
            <person name="Clardy J."/>
            <person name="Hung D."/>
            <person name="Kolter R."/>
            <person name="Mekalanos J."/>
            <person name="Walker S."/>
            <person name="Walsh C.T."/>
            <person name="Wieland-Brown L.C."/>
            <person name="Haas B."/>
            <person name="Nusbaum C."/>
            <person name="Birren B."/>
        </authorList>
    </citation>
    <scope>NUCLEOTIDE SEQUENCE [LARGE SCALE GENOMIC DNA]</scope>
    <source>
        <strain evidence="2">ATCC 25486 / DSM 40338 / CBS 914.69 / JCM 4507 / NBRC 13074 / NRRL 2958 / 5647</strain>
    </source>
</reference>
<evidence type="ECO:0000313" key="2">
    <source>
        <dbReference type="Proteomes" id="UP000002805"/>
    </source>
</evidence>
<sequence>MGHGHRPDDHPPRLHHRSVTVTLRPLRIAAHAELVSLIVMTANLATAHLGPVSSLMGPTHGCAYLFVVVATWRLRRATPLTKAAAVVPGIGGLLALRRLDRRGTVRPTPEKAVRP</sequence>
<gene>
    <name evidence="1" type="ORF">SSDG_06057</name>
</gene>
<dbReference type="Proteomes" id="UP000002805">
    <property type="component" value="Chromosome"/>
</dbReference>
<evidence type="ECO:0000313" key="1">
    <source>
        <dbReference type="EMBL" id="EFH30839.1"/>
    </source>
</evidence>
<accession>D6X9T9</accession>
<dbReference type="EMBL" id="CM000950">
    <property type="protein sequence ID" value="EFH30839.1"/>
    <property type="molecule type" value="Genomic_DNA"/>
</dbReference>
<proteinExistence type="predicted"/>
<reference evidence="2" key="1">
    <citation type="submission" date="2008-02" db="EMBL/GenBank/DDBJ databases">
        <authorList>
            <consortium name="The Broad Institute Genome Sequencing Platform"/>
            <person name="Fischbach M."/>
            <person name="Ward D."/>
            <person name="Young S."/>
            <person name="Jaffe D."/>
            <person name="Gnerre S."/>
            <person name="Berlin A."/>
            <person name="Heiman D."/>
            <person name="Hepburn T."/>
            <person name="Sykes S."/>
            <person name="Alvarado L."/>
            <person name="Kodira C.D."/>
            <person name="Straight P."/>
            <person name="Clardy J."/>
            <person name="Hung D."/>
            <person name="Kolter R."/>
            <person name="Mekalanos J."/>
            <person name="Walker S."/>
            <person name="Walsh C.T."/>
            <person name="Lander E."/>
            <person name="Galagan J."/>
            <person name="Nusbaum C."/>
            <person name="Birren B."/>
        </authorList>
    </citation>
    <scope>NUCLEOTIDE SEQUENCE [LARGE SCALE GENOMIC DNA]</scope>
    <source>
        <strain evidence="2">ATCC 25486 / DSM 40338 / CBS 914.69 / JCM 4507 / NBRC 13074 / NRRL 2958 / 5647</strain>
    </source>
</reference>
<dbReference type="AlphaFoldDB" id="D6X9T9"/>
<protein>
    <submittedName>
        <fullName evidence="1">Predicted protein</fullName>
    </submittedName>
</protein>
<name>D6X9T9_STRE2</name>